<proteinExistence type="predicted"/>
<accession>A0A6G4U4P0</accession>
<dbReference type="AlphaFoldDB" id="A0A6G4U4P0"/>
<keyword evidence="1" id="KW-0862">Zinc</keyword>
<evidence type="ECO:0000256" key="1">
    <source>
        <dbReference type="ARBA" id="ARBA00022833"/>
    </source>
</evidence>
<dbReference type="InterPro" id="IPR024078">
    <property type="entry name" value="LmbE-like_dom_sf"/>
</dbReference>
<comment type="caution">
    <text evidence="2">The sequence shown here is derived from an EMBL/GenBank/DDBJ whole genome shotgun (WGS) entry which is preliminary data.</text>
</comment>
<gene>
    <name evidence="2" type="ORF">G5C51_24075</name>
</gene>
<organism evidence="2 3">
    <name type="scientific">Streptomyces coryli</name>
    <dbReference type="NCBI Taxonomy" id="1128680"/>
    <lineage>
        <taxon>Bacteria</taxon>
        <taxon>Bacillati</taxon>
        <taxon>Actinomycetota</taxon>
        <taxon>Actinomycetes</taxon>
        <taxon>Kitasatosporales</taxon>
        <taxon>Streptomycetaceae</taxon>
        <taxon>Streptomyces</taxon>
    </lineage>
</organism>
<reference evidence="2 3" key="1">
    <citation type="submission" date="2020-02" db="EMBL/GenBank/DDBJ databases">
        <title>Whole-genome analyses of novel actinobacteria.</title>
        <authorList>
            <person name="Sahin N."/>
        </authorList>
    </citation>
    <scope>NUCLEOTIDE SEQUENCE [LARGE SCALE GENOMIC DNA]</scope>
    <source>
        <strain evidence="2 3">A7024</strain>
    </source>
</reference>
<evidence type="ECO:0000313" key="2">
    <source>
        <dbReference type="EMBL" id="NGN66972.1"/>
    </source>
</evidence>
<dbReference type="GO" id="GO:0016137">
    <property type="term" value="P:glycoside metabolic process"/>
    <property type="evidence" value="ECO:0007669"/>
    <property type="project" value="UniProtKB-ARBA"/>
</dbReference>
<protein>
    <submittedName>
        <fullName evidence="2">PIG-L family deacetylase</fullName>
    </submittedName>
</protein>
<name>A0A6G4U4P0_9ACTN</name>
<dbReference type="Pfam" id="PF02585">
    <property type="entry name" value="PIG-L"/>
    <property type="match status" value="1"/>
</dbReference>
<dbReference type="Gene3D" id="3.40.50.10320">
    <property type="entry name" value="LmbE-like"/>
    <property type="match status" value="1"/>
</dbReference>
<evidence type="ECO:0000313" key="3">
    <source>
        <dbReference type="Proteomes" id="UP000481583"/>
    </source>
</evidence>
<dbReference type="Proteomes" id="UP000481583">
    <property type="component" value="Unassembled WGS sequence"/>
</dbReference>
<keyword evidence="3" id="KW-1185">Reference proteome</keyword>
<dbReference type="RefSeq" id="WP_165240291.1">
    <property type="nucleotide sequence ID" value="NZ_JAAKZV010000119.1"/>
</dbReference>
<dbReference type="SUPFAM" id="SSF102588">
    <property type="entry name" value="LmbE-like"/>
    <property type="match status" value="1"/>
</dbReference>
<sequence>MKTVLAIGAHIGDMDLTAGPMLAEHILGGGRAVILALTPGERGHPKLDPDTYKKQKLAEGRQFAHDIGAEFACFDDLSDGYLTTGDEVAERIAALIRDIRPHTVIAHWRHSIHSDHENASVLAERARFLAGLPQQGLTRHPVTALYYAENWEDAEGFTPSRYVPVSAAAYDAWRAAIAEQAFARGETYGFRYIDYYTAQMTMRGCLAGTERACALAFPSHERPAVTPLRAG</sequence>
<dbReference type="InterPro" id="IPR003737">
    <property type="entry name" value="GlcNAc_PI_deacetylase-related"/>
</dbReference>
<dbReference type="EMBL" id="JAAKZV010000119">
    <property type="protein sequence ID" value="NGN66972.1"/>
    <property type="molecule type" value="Genomic_DNA"/>
</dbReference>